<feature type="compositionally biased region" description="Basic and acidic residues" evidence="9">
    <location>
        <begin position="728"/>
        <end position="741"/>
    </location>
</feature>
<evidence type="ECO:0000259" key="12">
    <source>
        <dbReference type="PROSITE" id="PS51215"/>
    </source>
</evidence>
<feature type="region of interest" description="Disordered" evidence="9">
    <location>
        <begin position="68"/>
        <end position="88"/>
    </location>
</feature>
<dbReference type="GO" id="GO:0005634">
    <property type="term" value="C:nucleus"/>
    <property type="evidence" value="ECO:0007669"/>
    <property type="project" value="UniProtKB-SubCell"/>
</dbReference>
<organism evidence="13 14">
    <name type="scientific">Sphaerulina musiva (strain SO2202)</name>
    <name type="common">Poplar stem canker fungus</name>
    <name type="synonym">Septoria musiva</name>
    <dbReference type="NCBI Taxonomy" id="692275"/>
    <lineage>
        <taxon>Eukaryota</taxon>
        <taxon>Fungi</taxon>
        <taxon>Dikarya</taxon>
        <taxon>Ascomycota</taxon>
        <taxon>Pezizomycotina</taxon>
        <taxon>Dothideomycetes</taxon>
        <taxon>Dothideomycetidae</taxon>
        <taxon>Mycosphaerellales</taxon>
        <taxon>Mycosphaerellaceae</taxon>
        <taxon>Sphaerulina</taxon>
    </lineage>
</organism>
<dbReference type="PROSITE" id="PS50868">
    <property type="entry name" value="POST_SET"/>
    <property type="match status" value="1"/>
</dbReference>
<feature type="compositionally biased region" description="Basic and acidic residues" evidence="9">
    <location>
        <begin position="769"/>
        <end position="778"/>
    </location>
</feature>
<evidence type="ECO:0000256" key="1">
    <source>
        <dbReference type="ARBA" id="ARBA00004123"/>
    </source>
</evidence>
<evidence type="ECO:0000256" key="8">
    <source>
        <dbReference type="SAM" id="Coils"/>
    </source>
</evidence>
<dbReference type="GeneID" id="27904546"/>
<dbReference type="InterPro" id="IPR006560">
    <property type="entry name" value="AWS_dom"/>
</dbReference>
<sequence length="881" mass="96387">MATHTESFSDPAAMDVDDASEQLAASTPPTSVGDDSSSTHEHAFGGGGRARRSRATINYNVKELFDAQTAQEVSGATASKSRKASGLSGRTLVNHRVDTELDVFDNGDMNMELDDEMEENIVAVSPKVTGKAAATRVERRPSVLGRAKKAASVLGKRTRDVYEAGKKRLAAMEEPAEQKQRKLLKELDTGPGGILDDIDLDVSTPAPTPAPAPATAPASRPSKRTKPSAEPPTTRPSKAARMELAPSHVANPMQQTSGGLSVKKWQTGGLYVGQEPEADLSQPPKKRKLQKSRATAPAPAGPGENDAKPKTNHLGFGLPMFSYLDRERSFTIPYDIFAPNMDPAMAEKPPKFTLVTNNRAIGDAKAFWKNKNQDYVSYCTCLPETGCDESCLNAVMGYECDESNCRLEPDNCSNRPFSELERRRTKGGRYDIGVEVVKTKNRGHGVRAARPFQPGQLIMEYTGEIITEDECQERMATTYLNATNYFVMEMENGLILDGNKGSEARFINHSCDPNCEVKMTRVGQVSRLGVYAGPAGIMTGQELTYDYNFQNFSDHRQACYCGGQHCRGYLGKRLPESEIKKLNKKEQARLRKLAEEAQQRAQVEAAKKQAQIARGPSWRGWCLWEEAEAELAEKARKQQEAALTSDRALRMAKRKGESSANLPAAPSPSVPASQSGRSSRKKATSGRTKIILADQNTKDPADDEDESDEDLKTEVVKNLSRSGPKRFHLPDRREVDVEHRPASKLSSRPSSRRRGTTSIHKKTTVSVEKSMDTQRADEVQSGEDTGSDIVVAAPSSLAAELTSSNGTNLTKISSQGKQKRITGGATTEEDEQIDDEQAAKTDKLPKHSQSMRDRVKQVLSSVSSGKMKSLKQSTLNFAKRS</sequence>
<feature type="compositionally biased region" description="Acidic residues" evidence="9">
    <location>
        <begin position="827"/>
        <end position="836"/>
    </location>
</feature>
<dbReference type="InterPro" id="IPR046341">
    <property type="entry name" value="SET_dom_sf"/>
</dbReference>
<dbReference type="InterPro" id="IPR003616">
    <property type="entry name" value="Post-SET_dom"/>
</dbReference>
<feature type="compositionally biased region" description="Polar residues" evidence="9">
    <location>
        <begin position="68"/>
        <end position="79"/>
    </location>
</feature>
<protein>
    <recommendedName>
        <fullName evidence="15">SET domain-containing protein</fullName>
    </recommendedName>
</protein>
<feature type="region of interest" description="Disordered" evidence="9">
    <location>
        <begin position="1"/>
        <end position="52"/>
    </location>
</feature>
<reference evidence="13 14" key="1">
    <citation type="journal article" date="2012" name="PLoS Pathog.">
        <title>Diverse lifestyles and strategies of plant pathogenesis encoded in the genomes of eighteen Dothideomycetes fungi.</title>
        <authorList>
            <person name="Ohm R.A."/>
            <person name="Feau N."/>
            <person name="Henrissat B."/>
            <person name="Schoch C.L."/>
            <person name="Horwitz B.A."/>
            <person name="Barry K.W."/>
            <person name="Condon B.J."/>
            <person name="Copeland A.C."/>
            <person name="Dhillon B."/>
            <person name="Glaser F."/>
            <person name="Hesse C.N."/>
            <person name="Kosti I."/>
            <person name="LaButti K."/>
            <person name="Lindquist E.A."/>
            <person name="Lucas S."/>
            <person name="Salamov A.A."/>
            <person name="Bradshaw R.E."/>
            <person name="Ciuffetti L."/>
            <person name="Hamelin R.C."/>
            <person name="Kema G.H.J."/>
            <person name="Lawrence C."/>
            <person name="Scott J.A."/>
            <person name="Spatafora J.W."/>
            <person name="Turgeon B.G."/>
            <person name="de Wit P.J.G.M."/>
            <person name="Zhong S."/>
            <person name="Goodwin S.B."/>
            <person name="Grigoriev I.V."/>
        </authorList>
    </citation>
    <scope>NUCLEOTIDE SEQUENCE [LARGE SCALE GENOMIC DNA]</scope>
    <source>
        <strain evidence="13 14">SO2202</strain>
    </source>
</reference>
<feature type="domain" description="SET" evidence="10">
    <location>
        <begin position="432"/>
        <end position="548"/>
    </location>
</feature>
<feature type="region of interest" description="Disordered" evidence="9">
    <location>
        <begin position="274"/>
        <end position="311"/>
    </location>
</feature>
<evidence type="ECO:0000313" key="14">
    <source>
        <dbReference type="Proteomes" id="UP000016931"/>
    </source>
</evidence>
<evidence type="ECO:0000256" key="5">
    <source>
        <dbReference type="ARBA" id="ARBA00022679"/>
    </source>
</evidence>
<evidence type="ECO:0000259" key="10">
    <source>
        <dbReference type="PROSITE" id="PS50280"/>
    </source>
</evidence>
<dbReference type="GO" id="GO:0042054">
    <property type="term" value="F:histone methyltransferase activity"/>
    <property type="evidence" value="ECO:0007669"/>
    <property type="project" value="InterPro"/>
</dbReference>
<dbReference type="InterPro" id="IPR001214">
    <property type="entry name" value="SET_dom"/>
</dbReference>
<dbReference type="eggNOG" id="KOG1083">
    <property type="taxonomic scope" value="Eukaryota"/>
</dbReference>
<dbReference type="HOGENOM" id="CLU_326822_0_0_1"/>
<evidence type="ECO:0008006" key="15">
    <source>
        <dbReference type="Google" id="ProtNLM"/>
    </source>
</evidence>
<comment type="subcellular location">
    <subcellularLocation>
        <location evidence="2">Chromosome</location>
    </subcellularLocation>
    <subcellularLocation>
        <location evidence="1">Nucleus</location>
    </subcellularLocation>
</comment>
<keyword evidence="14" id="KW-1185">Reference proteome</keyword>
<feature type="compositionally biased region" description="Basic residues" evidence="9">
    <location>
        <begin position="750"/>
        <end position="763"/>
    </location>
</feature>
<dbReference type="PROSITE" id="PS50280">
    <property type="entry name" value="SET"/>
    <property type="match status" value="1"/>
</dbReference>
<dbReference type="STRING" id="692275.M3BPJ3"/>
<feature type="domain" description="AWS" evidence="12">
    <location>
        <begin position="374"/>
        <end position="421"/>
    </location>
</feature>
<feature type="coiled-coil region" evidence="8">
    <location>
        <begin position="576"/>
        <end position="613"/>
    </location>
</feature>
<dbReference type="RefSeq" id="XP_016756209.1">
    <property type="nucleotide sequence ID" value="XM_016907409.1"/>
</dbReference>
<feature type="compositionally biased region" description="Basic and acidic residues" evidence="9">
    <location>
        <begin position="837"/>
        <end position="856"/>
    </location>
</feature>
<dbReference type="OrthoDB" id="422362at2759"/>
<dbReference type="EMBL" id="KB456272">
    <property type="protein sequence ID" value="EMF08088.1"/>
    <property type="molecule type" value="Genomic_DNA"/>
</dbReference>
<dbReference type="Pfam" id="PF00856">
    <property type="entry name" value="SET"/>
    <property type="match status" value="1"/>
</dbReference>
<evidence type="ECO:0000256" key="9">
    <source>
        <dbReference type="SAM" id="MobiDB-lite"/>
    </source>
</evidence>
<accession>M3BPJ3</accession>
<evidence type="ECO:0000256" key="2">
    <source>
        <dbReference type="ARBA" id="ARBA00004286"/>
    </source>
</evidence>
<evidence type="ECO:0000256" key="7">
    <source>
        <dbReference type="ARBA" id="ARBA00023242"/>
    </source>
</evidence>
<dbReference type="OMA" id="RQACYCG"/>
<dbReference type="Gene3D" id="2.170.270.10">
    <property type="entry name" value="SET domain"/>
    <property type="match status" value="1"/>
</dbReference>
<keyword evidence="3" id="KW-0158">Chromosome</keyword>
<dbReference type="SUPFAM" id="SSF82199">
    <property type="entry name" value="SET domain"/>
    <property type="match status" value="1"/>
</dbReference>
<dbReference type="GO" id="GO:0005694">
    <property type="term" value="C:chromosome"/>
    <property type="evidence" value="ECO:0007669"/>
    <property type="project" value="UniProtKB-SubCell"/>
</dbReference>
<feature type="domain" description="Post-SET" evidence="11">
    <location>
        <begin position="555"/>
        <end position="571"/>
    </location>
</feature>
<dbReference type="GO" id="GO:0032259">
    <property type="term" value="P:methylation"/>
    <property type="evidence" value="ECO:0007669"/>
    <property type="project" value="UniProtKB-KW"/>
</dbReference>
<feature type="compositionally biased region" description="Polar residues" evidence="9">
    <location>
        <begin position="23"/>
        <end position="36"/>
    </location>
</feature>
<feature type="compositionally biased region" description="Polar residues" evidence="9">
    <location>
        <begin position="858"/>
        <end position="881"/>
    </location>
</feature>
<keyword evidence="8" id="KW-0175">Coiled coil</keyword>
<dbReference type="Pfam" id="PF17907">
    <property type="entry name" value="AWS"/>
    <property type="match status" value="1"/>
</dbReference>
<dbReference type="Proteomes" id="UP000016931">
    <property type="component" value="Unassembled WGS sequence"/>
</dbReference>
<keyword evidence="4" id="KW-0489">Methyltransferase</keyword>
<evidence type="ECO:0000256" key="4">
    <source>
        <dbReference type="ARBA" id="ARBA00022603"/>
    </source>
</evidence>
<dbReference type="InterPro" id="IPR050777">
    <property type="entry name" value="SET2_Histone-Lys_MeTrsfase"/>
</dbReference>
<keyword evidence="7" id="KW-0539">Nucleus</keyword>
<feature type="region of interest" description="Disordered" evidence="9">
    <location>
        <begin position="184"/>
        <end position="238"/>
    </location>
</feature>
<dbReference type="SMART" id="SM00317">
    <property type="entry name" value="SET"/>
    <property type="match status" value="1"/>
</dbReference>
<evidence type="ECO:0000259" key="11">
    <source>
        <dbReference type="PROSITE" id="PS50868"/>
    </source>
</evidence>
<evidence type="ECO:0000313" key="13">
    <source>
        <dbReference type="EMBL" id="EMF08088.1"/>
    </source>
</evidence>
<feature type="compositionally biased region" description="Polar residues" evidence="9">
    <location>
        <begin position="801"/>
        <end position="816"/>
    </location>
</feature>
<dbReference type="PROSITE" id="PS51215">
    <property type="entry name" value="AWS"/>
    <property type="match status" value="1"/>
</dbReference>
<gene>
    <name evidence="13" type="ORF">SEPMUDRAFT_152375</name>
</gene>
<dbReference type="PANTHER" id="PTHR22884">
    <property type="entry name" value="SET DOMAIN PROTEINS"/>
    <property type="match status" value="1"/>
</dbReference>
<keyword evidence="6" id="KW-0949">S-adenosyl-L-methionine</keyword>
<dbReference type="AlphaFoldDB" id="M3BPJ3"/>
<name>M3BPJ3_SPHMS</name>
<feature type="region of interest" description="Disordered" evidence="9">
    <location>
        <begin position="651"/>
        <end position="881"/>
    </location>
</feature>
<keyword evidence="5" id="KW-0808">Transferase</keyword>
<evidence type="ECO:0000256" key="6">
    <source>
        <dbReference type="ARBA" id="ARBA00022691"/>
    </source>
</evidence>
<proteinExistence type="predicted"/>
<evidence type="ECO:0000256" key="3">
    <source>
        <dbReference type="ARBA" id="ARBA00022454"/>
    </source>
</evidence>